<dbReference type="GO" id="GO:0005737">
    <property type="term" value="C:cytoplasm"/>
    <property type="evidence" value="ECO:0007669"/>
    <property type="project" value="TreeGrafter"/>
</dbReference>
<comment type="caution">
    <text evidence="10">The sequence shown here is derived from an EMBL/GenBank/DDBJ whole genome shotgun (WGS) entry which is preliminary data.</text>
</comment>
<dbReference type="InterPro" id="IPR046452">
    <property type="entry name" value="HgmA_N"/>
</dbReference>
<dbReference type="EMBL" id="JAJNNZ010000004">
    <property type="protein sequence ID" value="MCJ2376477.1"/>
    <property type="molecule type" value="Genomic_DNA"/>
</dbReference>
<evidence type="ECO:0000313" key="10">
    <source>
        <dbReference type="EMBL" id="MCJ2376477.1"/>
    </source>
</evidence>
<dbReference type="PANTHER" id="PTHR11056">
    <property type="entry name" value="HOMOGENTISATE 1,2-DIOXYGENASE"/>
    <property type="match status" value="1"/>
</dbReference>
<feature type="binding site" evidence="8">
    <location>
        <position position="288"/>
    </location>
    <ligand>
        <name>Fe cation</name>
        <dbReference type="ChEBI" id="CHEBI:24875"/>
    </ligand>
</feature>
<dbReference type="SUPFAM" id="SSF51182">
    <property type="entry name" value="RmlC-like cupins"/>
    <property type="match status" value="1"/>
</dbReference>
<evidence type="ECO:0000256" key="7">
    <source>
        <dbReference type="PIRSR" id="PIRSR605708-1"/>
    </source>
</evidence>
<dbReference type="InterPro" id="IPR014710">
    <property type="entry name" value="RmlC-like_jellyroll"/>
</dbReference>
<comment type="similarity">
    <text evidence="2">Belongs to the homogentisate dioxygenase family.</text>
</comment>
<accession>A0A9X1W8Z9</accession>
<keyword evidence="5 10" id="KW-0560">Oxidoreductase</keyword>
<evidence type="ECO:0000259" key="9">
    <source>
        <dbReference type="Pfam" id="PF20510"/>
    </source>
</evidence>
<dbReference type="Proteomes" id="UP001139488">
    <property type="component" value="Unassembled WGS sequence"/>
</dbReference>
<dbReference type="PANTHER" id="PTHR11056:SF0">
    <property type="entry name" value="HOMOGENTISATE 1,2-DIOXYGENASE"/>
    <property type="match status" value="1"/>
</dbReference>
<organism evidence="10 11">
    <name type="scientific">Vibrio gelatinilyticus</name>
    <dbReference type="NCBI Taxonomy" id="2893468"/>
    <lineage>
        <taxon>Bacteria</taxon>
        <taxon>Pseudomonadati</taxon>
        <taxon>Pseudomonadota</taxon>
        <taxon>Gammaproteobacteria</taxon>
        <taxon>Vibrionales</taxon>
        <taxon>Vibrionaceae</taxon>
        <taxon>Vibrio</taxon>
    </lineage>
</organism>
<reference evidence="10" key="1">
    <citation type="submission" date="2021-11" db="EMBL/GenBank/DDBJ databases">
        <title>Vibrio ZSDE26 sp. nov. and Vibrio ZSDZ34 sp. nov., isolated from coastal seawater in Qingdao.</title>
        <authorList>
            <person name="Zhang P."/>
        </authorList>
    </citation>
    <scope>NUCLEOTIDE SEQUENCE</scope>
    <source>
        <strain evidence="10">ZSDZ34</strain>
    </source>
</reference>
<feature type="binding site" evidence="8">
    <location>
        <position position="324"/>
    </location>
    <ligand>
        <name>Fe cation</name>
        <dbReference type="ChEBI" id="CHEBI:24875"/>
    </ligand>
</feature>
<keyword evidence="4" id="KW-0223">Dioxygenase</keyword>
<dbReference type="Gene3D" id="2.60.120.10">
    <property type="entry name" value="Jelly Rolls"/>
    <property type="match status" value="1"/>
</dbReference>
<evidence type="ECO:0000256" key="8">
    <source>
        <dbReference type="PIRSR" id="PIRSR605708-2"/>
    </source>
</evidence>
<evidence type="ECO:0000256" key="3">
    <source>
        <dbReference type="ARBA" id="ARBA00022723"/>
    </source>
</evidence>
<gene>
    <name evidence="10" type="ORF">LNL84_06475</name>
</gene>
<dbReference type="RefSeq" id="WP_244356033.1">
    <property type="nucleotide sequence ID" value="NZ_JAJNNZ010000004.1"/>
</dbReference>
<keyword evidence="11" id="KW-1185">Reference proteome</keyword>
<protein>
    <submittedName>
        <fullName evidence="10">Homogentisate 1,2-dioxygenase</fullName>
        <ecNumber evidence="10">1.13.11.5</ecNumber>
    </submittedName>
</protein>
<evidence type="ECO:0000256" key="5">
    <source>
        <dbReference type="ARBA" id="ARBA00023002"/>
    </source>
</evidence>
<dbReference type="GO" id="GO:0006559">
    <property type="term" value="P:L-phenylalanine catabolic process"/>
    <property type="evidence" value="ECO:0007669"/>
    <property type="project" value="InterPro"/>
</dbReference>
<evidence type="ECO:0000256" key="4">
    <source>
        <dbReference type="ARBA" id="ARBA00022964"/>
    </source>
</evidence>
<dbReference type="EC" id="1.13.11.5" evidence="10"/>
<keyword evidence="6 8" id="KW-0408">Iron</keyword>
<evidence type="ECO:0000313" key="11">
    <source>
        <dbReference type="Proteomes" id="UP001139488"/>
    </source>
</evidence>
<dbReference type="GO" id="GO:0006570">
    <property type="term" value="P:tyrosine metabolic process"/>
    <property type="evidence" value="ECO:0007669"/>
    <property type="project" value="InterPro"/>
</dbReference>
<dbReference type="InterPro" id="IPR005708">
    <property type="entry name" value="Homogentis_dOase"/>
</dbReference>
<comment type="cofactor">
    <cofactor evidence="1 8">
        <name>Fe cation</name>
        <dbReference type="ChEBI" id="CHEBI:24875"/>
    </cofactor>
</comment>
<dbReference type="GO" id="GO:0046872">
    <property type="term" value="F:metal ion binding"/>
    <property type="evidence" value="ECO:0007669"/>
    <property type="project" value="UniProtKB-KW"/>
</dbReference>
<dbReference type="InterPro" id="IPR011051">
    <property type="entry name" value="RmlC_Cupin_sf"/>
</dbReference>
<proteinExistence type="inferred from homology"/>
<dbReference type="AlphaFoldDB" id="A0A9X1W8Z9"/>
<evidence type="ECO:0000256" key="2">
    <source>
        <dbReference type="ARBA" id="ARBA00007757"/>
    </source>
</evidence>
<feature type="binding site" evidence="8">
    <location>
        <position position="294"/>
    </location>
    <ligand>
        <name>Fe cation</name>
        <dbReference type="ChEBI" id="CHEBI:24875"/>
    </ligand>
</feature>
<dbReference type="GO" id="GO:0004411">
    <property type="term" value="F:homogentisate 1,2-dioxygenase activity"/>
    <property type="evidence" value="ECO:0007669"/>
    <property type="project" value="UniProtKB-EC"/>
</dbReference>
<evidence type="ECO:0000256" key="6">
    <source>
        <dbReference type="ARBA" id="ARBA00023004"/>
    </source>
</evidence>
<evidence type="ECO:0000256" key="1">
    <source>
        <dbReference type="ARBA" id="ARBA00001962"/>
    </source>
</evidence>
<dbReference type="Pfam" id="PF20510">
    <property type="entry name" value="HgmA_N"/>
    <property type="match status" value="1"/>
</dbReference>
<sequence>MNKWLNFPHREGTCSKQAHADLPEEAIYEREAGREGFFGPAAHFHHQHAPTGWSDWQGELRPRAFDFNLVEAAQQQSPWSVPKLLHNADVKIRMWRVDDKMDFLVRNADGDELLFVHQGKAHLFCDYGHLEIMEGDYVMIPRSTNWRLEPVEPLSILMIENTDSAYSLPEKGLVGQHAIFDPAVLDVPTIDELFVSQYSEQATQVHMKRHDTVNVISYPFNPLDAIGWHGDLAVVRVNWRDIRPLMSHRYHLPPSAHTTFVGGGFVVCTFVPRPIESDPGALKVPFYHNNDDYDEVLFYHAGDFFSRDNIEAGMVTFHPAGFTHGPHPNAFLAGREHKKKFTDEVAVMIDTRHALTFSRHAEQVENQKYVYSWKQILKSDDDKPQPIADRDRT</sequence>
<name>A0A9X1W8Z9_9VIBR</name>
<feature type="binding site" evidence="8">
    <location>
        <position position="324"/>
    </location>
    <ligand>
        <name>homogentisate</name>
        <dbReference type="ChEBI" id="CHEBI:16169"/>
    </ligand>
</feature>
<feature type="active site" description="Proton acceptor" evidence="7">
    <location>
        <position position="251"/>
    </location>
</feature>
<feature type="domain" description="Homogentisate 1,2-dioxygenase N-terminal" evidence="9">
    <location>
        <begin position="87"/>
        <end position="232"/>
    </location>
</feature>
<keyword evidence="3 8" id="KW-0479">Metal-binding</keyword>